<accession>A0A6A6IXS2</accession>
<reference evidence="1" key="1">
    <citation type="journal article" date="2020" name="Stud. Mycol.">
        <title>101 Dothideomycetes genomes: a test case for predicting lifestyles and emergence of pathogens.</title>
        <authorList>
            <person name="Haridas S."/>
            <person name="Albert R."/>
            <person name="Binder M."/>
            <person name="Bloem J."/>
            <person name="Labutti K."/>
            <person name="Salamov A."/>
            <person name="Andreopoulos B."/>
            <person name="Baker S."/>
            <person name="Barry K."/>
            <person name="Bills G."/>
            <person name="Bluhm B."/>
            <person name="Cannon C."/>
            <person name="Castanera R."/>
            <person name="Culley D."/>
            <person name="Daum C."/>
            <person name="Ezra D."/>
            <person name="Gonzalez J."/>
            <person name="Henrissat B."/>
            <person name="Kuo A."/>
            <person name="Liang C."/>
            <person name="Lipzen A."/>
            <person name="Lutzoni F."/>
            <person name="Magnuson J."/>
            <person name="Mondo S."/>
            <person name="Nolan M."/>
            <person name="Ohm R."/>
            <person name="Pangilinan J."/>
            <person name="Park H.-J."/>
            <person name="Ramirez L."/>
            <person name="Alfaro M."/>
            <person name="Sun H."/>
            <person name="Tritt A."/>
            <person name="Yoshinaga Y."/>
            <person name="Zwiers L.-H."/>
            <person name="Turgeon B."/>
            <person name="Goodwin S."/>
            <person name="Spatafora J."/>
            <person name="Crous P."/>
            <person name="Grigoriev I."/>
        </authorList>
    </citation>
    <scope>NUCLEOTIDE SEQUENCE</scope>
    <source>
        <strain evidence="1">CBS 122368</strain>
    </source>
</reference>
<sequence>MAVWILIDSAHGRRLGSSSDGRCDGCDRAPCRVEGRRWLADRGERRQMGVRRVIAAAVQGRFKAAGAASGTAALGPPCRGLLRVLAGGGGELGAHAVGRPGWWSGGGQGAMRDKKLGGRSRRAISSLPEGDVALREELGRRGSSGAKLGGRGGLASCLNGEVVGLLWRASREPLPPALACTFLIHDSPFPHRAAPSANRRLGLVSGSQEGDSFLIAARLLSNNLPHTPFGLLVIYRIFSVTSSIRMADFSRCLRWAIVGSRALFQTPVSKPASVRLPGRVCPVSPEGGKKFASYVCGSSKTKTPDRLASMPSTALERANAADRLPHAPLVSCWNRQHLHPSYSYLTSPRTKSCRLSDTTPYGAGFQNHVAPWPRANAASSYVRSTLKSLPNAARFAPSD</sequence>
<dbReference type="AlphaFoldDB" id="A0A6A6IXS2"/>
<dbReference type="GeneID" id="54579854"/>
<organism evidence="1 2">
    <name type="scientific">Trematosphaeria pertusa</name>
    <dbReference type="NCBI Taxonomy" id="390896"/>
    <lineage>
        <taxon>Eukaryota</taxon>
        <taxon>Fungi</taxon>
        <taxon>Dikarya</taxon>
        <taxon>Ascomycota</taxon>
        <taxon>Pezizomycotina</taxon>
        <taxon>Dothideomycetes</taxon>
        <taxon>Pleosporomycetidae</taxon>
        <taxon>Pleosporales</taxon>
        <taxon>Massarineae</taxon>
        <taxon>Trematosphaeriaceae</taxon>
        <taxon>Trematosphaeria</taxon>
    </lineage>
</organism>
<evidence type="ECO:0000313" key="1">
    <source>
        <dbReference type="EMBL" id="KAF2255194.1"/>
    </source>
</evidence>
<name>A0A6A6IXS2_9PLEO</name>
<keyword evidence="2" id="KW-1185">Reference proteome</keyword>
<evidence type="ECO:0000313" key="2">
    <source>
        <dbReference type="Proteomes" id="UP000800094"/>
    </source>
</evidence>
<dbReference type="RefSeq" id="XP_033690198.1">
    <property type="nucleotide sequence ID" value="XM_033826524.1"/>
</dbReference>
<protein>
    <submittedName>
        <fullName evidence="1">Uncharacterized protein</fullName>
    </submittedName>
</protein>
<dbReference type="EMBL" id="ML987190">
    <property type="protein sequence ID" value="KAF2255194.1"/>
    <property type="molecule type" value="Genomic_DNA"/>
</dbReference>
<dbReference type="Proteomes" id="UP000800094">
    <property type="component" value="Unassembled WGS sequence"/>
</dbReference>
<proteinExistence type="predicted"/>
<gene>
    <name evidence="1" type="ORF">BU26DRAFT_500803</name>
</gene>